<evidence type="ECO:0000256" key="3">
    <source>
        <dbReference type="ARBA" id="ARBA00023125"/>
    </source>
</evidence>
<feature type="domain" description="Ner winged helix-turn-helix DNA-binding" evidence="6">
    <location>
        <begin position="7"/>
        <end position="80"/>
    </location>
</feature>
<dbReference type="EMBL" id="NARP01000006">
    <property type="protein sequence ID" value="OTQ00807.1"/>
    <property type="molecule type" value="Genomic_DNA"/>
</dbReference>
<evidence type="ECO:0000256" key="2">
    <source>
        <dbReference type="ARBA" id="ARBA00023015"/>
    </source>
</evidence>
<name>X2H2H5_9GAMM</name>
<proteinExistence type="inferred from homology"/>
<gene>
    <name evidence="8" type="ORF">B6C91_03420</name>
    <name evidence="7" type="ORF">B6D08_02985</name>
</gene>
<dbReference type="SUPFAM" id="SSF47413">
    <property type="entry name" value="lambda repressor-like DNA-binding domains"/>
    <property type="match status" value="1"/>
</dbReference>
<dbReference type="GeneID" id="29849960"/>
<dbReference type="Proteomes" id="UP000194800">
    <property type="component" value="Unassembled WGS sequence"/>
</dbReference>
<accession>X2H2H5</accession>
<dbReference type="InterPro" id="IPR038722">
    <property type="entry name" value="Ner_HTH_dom"/>
</dbReference>
<dbReference type="AlphaFoldDB" id="X2H2H5"/>
<sequence length="105" mass="11913">MKINSSDWHPADIIAALKKKGTTLASLSRQSGLSSSTLSNALARPWTKGEFIIAQALDVEPYEIWPSRYIDSITNEPIKRVLRLTTTKKKKKRKSTSKRRKTNKE</sequence>
<keyword evidence="4" id="KW-0804">Transcription</keyword>
<dbReference type="HOGENOM" id="CLU_162005_0_2_6"/>
<comment type="similarity">
    <text evidence="1">Belongs to the ner transcriptional regulatory family.</text>
</comment>
<dbReference type="EMBL" id="NART01000009">
    <property type="protein sequence ID" value="OTQ11085.1"/>
    <property type="molecule type" value="Genomic_DNA"/>
</dbReference>
<evidence type="ECO:0000259" key="6">
    <source>
        <dbReference type="Pfam" id="PF13693"/>
    </source>
</evidence>
<dbReference type="Proteomes" id="UP000194977">
    <property type="component" value="Unassembled WGS sequence"/>
</dbReference>
<dbReference type="eggNOG" id="COG3423">
    <property type="taxonomic scope" value="Bacteria"/>
</dbReference>
<keyword evidence="3 7" id="KW-0238">DNA-binding</keyword>
<evidence type="ECO:0000313" key="7">
    <source>
        <dbReference type="EMBL" id="OTQ00807.1"/>
    </source>
</evidence>
<dbReference type="Gene3D" id="1.10.260.40">
    <property type="entry name" value="lambda repressor-like DNA-binding domains"/>
    <property type="match status" value="1"/>
</dbReference>
<evidence type="ECO:0000256" key="1">
    <source>
        <dbReference type="ARBA" id="ARBA00006157"/>
    </source>
</evidence>
<keyword evidence="9" id="KW-1185">Reference proteome</keyword>
<evidence type="ECO:0000313" key="9">
    <source>
        <dbReference type="Proteomes" id="UP000194800"/>
    </source>
</evidence>
<comment type="caution">
    <text evidence="7">The sequence shown here is derived from an EMBL/GenBank/DDBJ whole genome shotgun (WGS) entry which is preliminary data.</text>
</comment>
<evidence type="ECO:0000256" key="4">
    <source>
        <dbReference type="ARBA" id="ARBA00023163"/>
    </source>
</evidence>
<organism evidence="7 10">
    <name type="scientific">Gilliamella apicola</name>
    <dbReference type="NCBI Taxonomy" id="1196095"/>
    <lineage>
        <taxon>Bacteria</taxon>
        <taxon>Pseudomonadati</taxon>
        <taxon>Pseudomonadota</taxon>
        <taxon>Gammaproteobacteria</taxon>
        <taxon>Orbales</taxon>
        <taxon>Orbaceae</taxon>
        <taxon>Gilliamella</taxon>
    </lineage>
</organism>
<keyword evidence="2" id="KW-0805">Transcription regulation</keyword>
<reference evidence="9 10" key="1">
    <citation type="submission" date="2017-03" db="EMBL/GenBank/DDBJ databases">
        <title>Comparative genomics of honeybee gut symbionts reveal geographically distinct and subgroup specific antibiotic resistance.</title>
        <authorList>
            <person name="Ludvigsen J."/>
            <person name="Porcellato D."/>
            <person name="Labee-Lund T.M."/>
            <person name="Amdam G.V."/>
            <person name="Rudi K."/>
        </authorList>
    </citation>
    <scope>NUCLEOTIDE SEQUENCE [LARGE SCALE GENOMIC DNA]</scope>
    <source>
        <strain evidence="7 10">A-7-12</strain>
        <strain evidence="8 9">A-9-12</strain>
    </source>
</reference>
<dbReference type="OrthoDB" id="5405994at2"/>
<protein>
    <submittedName>
        <fullName evidence="7">DNA-binding protein</fullName>
    </submittedName>
</protein>
<evidence type="ECO:0000313" key="10">
    <source>
        <dbReference type="Proteomes" id="UP000194977"/>
    </source>
</evidence>
<evidence type="ECO:0000313" key="8">
    <source>
        <dbReference type="EMBL" id="OTQ11085.1"/>
    </source>
</evidence>
<dbReference type="KEGG" id="gap:GAPWK_2047"/>
<dbReference type="RefSeq" id="WP_025316133.1">
    <property type="nucleotide sequence ID" value="NZ_CAMLAF010000014.1"/>
</dbReference>
<dbReference type="GO" id="GO:0003677">
    <property type="term" value="F:DNA binding"/>
    <property type="evidence" value="ECO:0007669"/>
    <property type="project" value="UniProtKB-KW"/>
</dbReference>
<feature type="region of interest" description="Disordered" evidence="5">
    <location>
        <begin position="84"/>
        <end position="105"/>
    </location>
</feature>
<evidence type="ECO:0000256" key="5">
    <source>
        <dbReference type="SAM" id="MobiDB-lite"/>
    </source>
</evidence>
<dbReference type="InterPro" id="IPR010982">
    <property type="entry name" value="Lambda_DNA-bd_dom_sf"/>
</dbReference>
<dbReference type="Pfam" id="PF13693">
    <property type="entry name" value="HTH_35"/>
    <property type="match status" value="1"/>
</dbReference>